<dbReference type="GO" id="GO:0007165">
    <property type="term" value="P:signal transduction"/>
    <property type="evidence" value="ECO:0007669"/>
    <property type="project" value="UniProtKB-KW"/>
</dbReference>
<accession>A0A5J5FZP4</accession>
<evidence type="ECO:0000256" key="7">
    <source>
        <dbReference type="ARBA" id="ARBA00023224"/>
    </source>
</evidence>
<evidence type="ECO:0000256" key="4">
    <source>
        <dbReference type="ARBA" id="ARBA00022692"/>
    </source>
</evidence>
<feature type="domain" description="Methyl-accepting transducer" evidence="11">
    <location>
        <begin position="390"/>
        <end position="641"/>
    </location>
</feature>
<reference evidence="13 14" key="1">
    <citation type="submission" date="2019-09" db="EMBL/GenBank/DDBJ databases">
        <title>Bacillus ochoae sp. nov., Paenibacillus whitsoniae sp. nov., Paenibacillus spiritus sp. nov. Isolated from the Mars Exploration Rover during spacecraft assembly.</title>
        <authorList>
            <person name="Seuylemezian A."/>
            <person name="Vaishampayan P."/>
        </authorList>
    </citation>
    <scope>NUCLEOTIDE SEQUENCE [LARGE SCALE GENOMIC DNA]</scope>
    <source>
        <strain evidence="13 14">MER_111</strain>
    </source>
</reference>
<feature type="transmembrane region" description="Helical" evidence="10">
    <location>
        <begin position="7"/>
        <end position="28"/>
    </location>
</feature>
<organism evidence="13 14">
    <name type="scientific">Paenibacillus spiritus</name>
    <dbReference type="NCBI Taxonomy" id="2496557"/>
    <lineage>
        <taxon>Bacteria</taxon>
        <taxon>Bacillati</taxon>
        <taxon>Bacillota</taxon>
        <taxon>Bacilli</taxon>
        <taxon>Bacillales</taxon>
        <taxon>Paenibacillaceae</taxon>
        <taxon>Paenibacillus</taxon>
    </lineage>
</organism>
<dbReference type="InterPro" id="IPR003660">
    <property type="entry name" value="HAMP_dom"/>
</dbReference>
<dbReference type="Gene3D" id="1.10.287.950">
    <property type="entry name" value="Methyl-accepting chemotaxis protein"/>
    <property type="match status" value="1"/>
</dbReference>
<dbReference type="PROSITE" id="PS50885">
    <property type="entry name" value="HAMP"/>
    <property type="match status" value="1"/>
</dbReference>
<dbReference type="InterPro" id="IPR029151">
    <property type="entry name" value="Sensor-like_sf"/>
</dbReference>
<evidence type="ECO:0000256" key="9">
    <source>
        <dbReference type="PROSITE-ProRule" id="PRU00284"/>
    </source>
</evidence>
<evidence type="ECO:0000256" key="8">
    <source>
        <dbReference type="ARBA" id="ARBA00029447"/>
    </source>
</evidence>
<dbReference type="GO" id="GO:0006935">
    <property type="term" value="P:chemotaxis"/>
    <property type="evidence" value="ECO:0007669"/>
    <property type="project" value="UniProtKB-KW"/>
</dbReference>
<gene>
    <name evidence="13" type="ORF">F4V43_15770</name>
</gene>
<keyword evidence="3" id="KW-0145">Chemotaxis</keyword>
<dbReference type="SMART" id="SM00304">
    <property type="entry name" value="HAMP"/>
    <property type="match status" value="1"/>
</dbReference>
<evidence type="ECO:0000259" key="11">
    <source>
        <dbReference type="PROSITE" id="PS50111"/>
    </source>
</evidence>
<comment type="caution">
    <text evidence="13">The sequence shown here is derived from an EMBL/GenBank/DDBJ whole genome shotgun (WGS) entry which is preliminary data.</text>
</comment>
<evidence type="ECO:0000313" key="14">
    <source>
        <dbReference type="Proteomes" id="UP000367750"/>
    </source>
</evidence>
<evidence type="ECO:0000256" key="6">
    <source>
        <dbReference type="ARBA" id="ARBA00023136"/>
    </source>
</evidence>
<evidence type="ECO:0000256" key="3">
    <source>
        <dbReference type="ARBA" id="ARBA00022500"/>
    </source>
</evidence>
<protein>
    <submittedName>
        <fullName evidence="13">Methyl-accepting chemotaxis protein</fullName>
    </submittedName>
</protein>
<dbReference type="PANTHER" id="PTHR32089">
    <property type="entry name" value="METHYL-ACCEPTING CHEMOTAXIS PROTEIN MCPB"/>
    <property type="match status" value="1"/>
</dbReference>
<dbReference type="Gene3D" id="3.30.450.20">
    <property type="entry name" value="PAS domain"/>
    <property type="match status" value="1"/>
</dbReference>
<dbReference type="Pfam" id="PF00015">
    <property type="entry name" value="MCPsignal"/>
    <property type="match status" value="1"/>
</dbReference>
<dbReference type="SUPFAM" id="SSF58104">
    <property type="entry name" value="Methyl-accepting chemotaxis protein (MCP) signaling domain"/>
    <property type="match status" value="1"/>
</dbReference>
<keyword evidence="4 10" id="KW-0812">Transmembrane</keyword>
<dbReference type="CDD" id="cd12912">
    <property type="entry name" value="PDC2_MCP_like"/>
    <property type="match status" value="1"/>
</dbReference>
<keyword evidence="5 10" id="KW-1133">Transmembrane helix</keyword>
<dbReference type="RefSeq" id="WP_150459213.1">
    <property type="nucleotide sequence ID" value="NZ_VYKK01000022.1"/>
</dbReference>
<evidence type="ECO:0000256" key="2">
    <source>
        <dbReference type="ARBA" id="ARBA00022475"/>
    </source>
</evidence>
<comment type="subcellular location">
    <subcellularLocation>
        <location evidence="1">Cell membrane</location>
        <topology evidence="1">Multi-pass membrane protein</topology>
    </subcellularLocation>
</comment>
<dbReference type="CDD" id="cd12914">
    <property type="entry name" value="PDC1_DGC_like"/>
    <property type="match status" value="1"/>
</dbReference>
<keyword evidence="6 10" id="KW-0472">Membrane</keyword>
<evidence type="ECO:0000256" key="1">
    <source>
        <dbReference type="ARBA" id="ARBA00004651"/>
    </source>
</evidence>
<keyword evidence="14" id="KW-1185">Reference proteome</keyword>
<evidence type="ECO:0000256" key="5">
    <source>
        <dbReference type="ARBA" id="ARBA00022989"/>
    </source>
</evidence>
<evidence type="ECO:0000313" key="13">
    <source>
        <dbReference type="EMBL" id="KAA8999781.1"/>
    </source>
</evidence>
<proteinExistence type="inferred from homology"/>
<dbReference type="InterPro" id="IPR004089">
    <property type="entry name" value="MCPsignal_dom"/>
</dbReference>
<dbReference type="EMBL" id="VYKK01000022">
    <property type="protein sequence ID" value="KAA8999781.1"/>
    <property type="molecule type" value="Genomic_DNA"/>
</dbReference>
<evidence type="ECO:0000256" key="10">
    <source>
        <dbReference type="SAM" id="Phobius"/>
    </source>
</evidence>
<dbReference type="PANTHER" id="PTHR32089:SF112">
    <property type="entry name" value="LYSOZYME-LIKE PROTEIN-RELATED"/>
    <property type="match status" value="1"/>
</dbReference>
<dbReference type="Pfam" id="PF02743">
    <property type="entry name" value="dCache_1"/>
    <property type="match status" value="1"/>
</dbReference>
<dbReference type="AlphaFoldDB" id="A0A5J5FZP4"/>
<keyword evidence="2" id="KW-1003">Cell membrane</keyword>
<evidence type="ECO:0000259" key="12">
    <source>
        <dbReference type="PROSITE" id="PS50885"/>
    </source>
</evidence>
<dbReference type="InterPro" id="IPR033479">
    <property type="entry name" value="dCache_1"/>
</dbReference>
<name>A0A5J5FZP4_9BACL</name>
<dbReference type="Proteomes" id="UP000367750">
    <property type="component" value="Unassembled WGS sequence"/>
</dbReference>
<keyword evidence="7 9" id="KW-0807">Transducer</keyword>
<dbReference type="OrthoDB" id="5449717at2"/>
<dbReference type="PROSITE" id="PS50111">
    <property type="entry name" value="CHEMOTAXIS_TRANSDUC_2"/>
    <property type="match status" value="1"/>
</dbReference>
<sequence length="677" mass="72752">MSIRLKISMIMIALTTLCIAVMGGFTYFKSSDVLTGMSEEAMLSLASSKSETIAAMIDKEQRSVEMLAEQQEIRDLLAEDGKGRLESSKDLQNRVNAKLTTFTKQAGNWEHAVVMGMDGQAIADSDIKTVGKDFSDRAYFKTAMSTGAPVVSETLKSKATGAYIVVFAQPVQADGKTIGLVVSAVYANSLITYLKDTGIAGAESSYAYLVDEKGVMLYHPVAEKIGQPVENSRIKAVVDRVMKGEMPKNAVVQYSFEGDLKKAAYTVLPETHWTLVLSADVGEIVQPVSEMTRFLALLGAGCLVLSLLAGLFSANRIAAPIQKLTRLMNKTAELDLRDEPAYESMRGLKDETGAIARSIFETREVLRTTVSRLADISGSVLDNAGKLEQVALEIREDSHDNGATTQQLSAGMEETAASAEEMTAAIHEIGGNVQQISGQAREGAALSADIRDRAEHLRLEAQASADNASALYDSVRSNLEHAIAESEAIRKIHTLADTILAITAQTNLLSLNAAIEAARAGDAGKGFAVVAGEIRKLADRSSATAAGIQEVVHNVYSSVEQMKGGSENLLGFMDAQVLPDYQRLVGVGERYSEDAATISRLMERFETEADHLNDTVSAITIAVSEVAATVGESAAGVQDIAEKTSDIVEKTLQEADMADQNMRSARELEELVEKFKI</sequence>
<comment type="similarity">
    <text evidence="8">Belongs to the methyl-accepting chemotaxis (MCP) protein family.</text>
</comment>
<dbReference type="SUPFAM" id="SSF103190">
    <property type="entry name" value="Sensory domain-like"/>
    <property type="match status" value="1"/>
</dbReference>
<feature type="domain" description="HAMP" evidence="12">
    <location>
        <begin position="315"/>
        <end position="371"/>
    </location>
</feature>
<dbReference type="GO" id="GO:0005886">
    <property type="term" value="C:plasma membrane"/>
    <property type="evidence" value="ECO:0007669"/>
    <property type="project" value="UniProtKB-SubCell"/>
</dbReference>
<dbReference type="SMART" id="SM00283">
    <property type="entry name" value="MA"/>
    <property type="match status" value="1"/>
</dbReference>